<feature type="compositionally biased region" description="Polar residues" evidence="8">
    <location>
        <begin position="718"/>
        <end position="730"/>
    </location>
</feature>
<evidence type="ECO:0000256" key="9">
    <source>
        <dbReference type="SAM" id="Phobius"/>
    </source>
</evidence>
<dbReference type="InterPro" id="IPR051223">
    <property type="entry name" value="Polycystin"/>
</dbReference>
<feature type="compositionally biased region" description="Basic and acidic residues" evidence="8">
    <location>
        <begin position="695"/>
        <end position="717"/>
    </location>
</feature>
<feature type="compositionally biased region" description="Basic and acidic residues" evidence="8">
    <location>
        <begin position="650"/>
        <end position="671"/>
    </location>
</feature>
<gene>
    <name evidence="12" type="ORF">Cvel_4576</name>
</gene>
<feature type="transmembrane region" description="Helical" evidence="9">
    <location>
        <begin position="516"/>
        <end position="536"/>
    </location>
</feature>
<dbReference type="VEuPathDB" id="CryptoDB:Cvel_4576"/>
<dbReference type="AlphaFoldDB" id="A0A0G4GE61"/>
<evidence type="ECO:0000256" key="2">
    <source>
        <dbReference type="ARBA" id="ARBA00007200"/>
    </source>
</evidence>
<dbReference type="GO" id="GO:0005509">
    <property type="term" value="F:calcium ion binding"/>
    <property type="evidence" value="ECO:0007669"/>
    <property type="project" value="InterPro"/>
</dbReference>
<feature type="compositionally biased region" description="Low complexity" evidence="8">
    <location>
        <begin position="1146"/>
        <end position="1158"/>
    </location>
</feature>
<evidence type="ECO:0000313" key="12">
    <source>
        <dbReference type="EMBL" id="CEM27684.1"/>
    </source>
</evidence>
<feature type="transmembrane region" description="Helical" evidence="9">
    <location>
        <begin position="548"/>
        <end position="570"/>
    </location>
</feature>
<dbReference type="EMBL" id="CDMZ01001126">
    <property type="protein sequence ID" value="CEM27684.1"/>
    <property type="molecule type" value="Genomic_DNA"/>
</dbReference>
<feature type="region of interest" description="Disordered" evidence="8">
    <location>
        <begin position="866"/>
        <end position="885"/>
    </location>
</feature>
<keyword evidence="5 9" id="KW-0472">Membrane</keyword>
<dbReference type="PRINTS" id="PR01433">
    <property type="entry name" value="POLYCYSTIN2"/>
</dbReference>
<proteinExistence type="inferred from homology"/>
<evidence type="ECO:0000259" key="10">
    <source>
        <dbReference type="Pfam" id="PF08016"/>
    </source>
</evidence>
<feature type="compositionally biased region" description="Polar residues" evidence="8">
    <location>
        <begin position="969"/>
        <end position="984"/>
    </location>
</feature>
<comment type="similarity">
    <text evidence="2">Belongs to the polycystin family.</text>
</comment>
<dbReference type="GO" id="GO:0016020">
    <property type="term" value="C:membrane"/>
    <property type="evidence" value="ECO:0007669"/>
    <property type="project" value="UniProtKB-SubCell"/>
</dbReference>
<feature type="transmembrane region" description="Helical" evidence="9">
    <location>
        <begin position="87"/>
        <end position="108"/>
    </location>
</feature>
<name>A0A0G4GE61_9ALVE</name>
<feature type="transmembrane region" description="Helical" evidence="9">
    <location>
        <begin position="398"/>
        <end position="420"/>
    </location>
</feature>
<evidence type="ECO:0000256" key="5">
    <source>
        <dbReference type="ARBA" id="ARBA00023136"/>
    </source>
</evidence>
<feature type="compositionally biased region" description="Basic and acidic residues" evidence="8">
    <location>
        <begin position="1093"/>
        <end position="1102"/>
    </location>
</feature>
<evidence type="ECO:0000256" key="8">
    <source>
        <dbReference type="SAM" id="MobiDB-lite"/>
    </source>
</evidence>
<feature type="domain" description="Polycystin" evidence="11">
    <location>
        <begin position="143"/>
        <end position="354"/>
    </location>
</feature>
<feature type="region of interest" description="Disordered" evidence="8">
    <location>
        <begin position="619"/>
        <end position="734"/>
    </location>
</feature>
<evidence type="ECO:0000256" key="4">
    <source>
        <dbReference type="ARBA" id="ARBA00022989"/>
    </source>
</evidence>
<keyword evidence="6" id="KW-0325">Glycoprotein</keyword>
<evidence type="ECO:0000256" key="1">
    <source>
        <dbReference type="ARBA" id="ARBA00004141"/>
    </source>
</evidence>
<feature type="disulfide bond" evidence="7">
    <location>
        <begin position="195"/>
        <end position="208"/>
    </location>
</feature>
<evidence type="ECO:0000256" key="7">
    <source>
        <dbReference type="PIRSR" id="PIRSR603915-2"/>
    </source>
</evidence>
<dbReference type="InterPro" id="IPR013122">
    <property type="entry name" value="PKD1_2_channel"/>
</dbReference>
<keyword evidence="3 9" id="KW-0812">Transmembrane</keyword>
<organism evidence="12">
    <name type="scientific">Chromera velia CCMP2878</name>
    <dbReference type="NCBI Taxonomy" id="1169474"/>
    <lineage>
        <taxon>Eukaryota</taxon>
        <taxon>Sar</taxon>
        <taxon>Alveolata</taxon>
        <taxon>Colpodellida</taxon>
        <taxon>Chromeraceae</taxon>
        <taxon>Chromera</taxon>
    </lineage>
</organism>
<sequence>MASTTFKLPGEVESEGPGRGDTGIRDSGAYRELTVKPGKLNDDEDPTHPKGLPSKSAFHSVNLRKDEPAVPIGGYIFYLKKARREKYCIYLTLYLIFLCSFLAIVYLARPIEQSFEVQRAILDSSSNAEFPKETWPQSFNDIITEDDWWYWLLSVQTPFLLSVVPQNQFDRLTLPYTYLMMPVRLRQVRTKTNTCITPENNQVLSRPCWAEFSRSDANTTEFGTQYGNQWTSGLSNIRARDGYGPNYGDAAFVVDVNFIGSDMDTVPVANSSDGTGNYSDVQWNRQGFTDTFTVPWQIAAMFNDTWIDRSTAAATIEAGFYNPNEDLAVYIEWTVSMSVGGRFQPNVNVYVARLFPYSKFRDLLRLGLEGLFACFLIAFICIEIVEARQLGKYYWRNFWNYVEILSLLGFMAMLGIWGWYQVQDRDRFSRVRDDFVDLYDVAWWFNLASQVAAFNAIFAFLKVFKYLQMFPALNAIWDVLVFSMTDTFPFIIVFTLIIMGFTFAVHWIYGFFLTEFHSWVSSFSTLLQTLAGGLPYDLMKFFSPIATPVFYGTFILVVIFVLINMFVAILTDAHAEVQGRIRAESAIIEATLGKTTTQPYLVGVWKWLKSRLSRYFRKKPKKGKGGGAVVSAKGGVGGGDKQGKTKPKMKKFEEELKIESATHVDDERSSDRPSAAAAAAAGGDRPAFSTAPTVRFKDEGEERQIPSRKATEMEDRQSALSTGSKSTFLRGSTEGDLEAGTPITVYDASRRNERLNALARLMDQGKGEIIIKEAMNEGRSFITVEEIHETFKGDADSASEFCKRFHRLREILSAYEEAEEGVQQSSLASVRNRISSLSDKVRILSTALDDVLNLPAFSQTFPTVSREASPAGISPSPTSPHNITVPIEETVGSRRASTVRERLNASLKNQIMQEAFRAANASNRAARQGTEVHLGSFSRLTSANNLQEEEIGVDLTGGLPGSPSFAQDLANQPSTVGASRQATWNPHLAPGEQERSSNLSFLMNSPDPSAVVIRPPPEDRTPPGPNFTIREDPQETQPPPTGGRGTGLVFRRRFGGSYEAGNCLSPLRDPPRPPVDHDRTVSRESLSLLSSRRTSEREEGPTRRVLPTNSDRKAQGEATASRSSHYSEDRVGLMGSQRTLGMRGTSPSPSGLLLQPPSASVRVPRSANGGRGRGRDSDEVVEPSTRMGRTRAHSFLPGPAPLSPSHRPDESDDSAGGFP</sequence>
<dbReference type="InterPro" id="IPR003915">
    <property type="entry name" value="PKD_2"/>
</dbReference>
<dbReference type="PANTHER" id="PTHR10877:SF183">
    <property type="entry name" value="AT14535P-RELATED"/>
    <property type="match status" value="1"/>
</dbReference>
<feature type="region of interest" description="Disordered" evidence="8">
    <location>
        <begin position="1"/>
        <end position="56"/>
    </location>
</feature>
<dbReference type="PANTHER" id="PTHR10877">
    <property type="entry name" value="POLYCYSTIN FAMILY MEMBER"/>
    <property type="match status" value="1"/>
</dbReference>
<reference evidence="12" key="1">
    <citation type="submission" date="2014-11" db="EMBL/GenBank/DDBJ databases">
        <authorList>
            <person name="Otto D Thomas"/>
            <person name="Naeem Raeece"/>
        </authorList>
    </citation>
    <scope>NUCLEOTIDE SEQUENCE</scope>
</reference>
<protein>
    <submittedName>
        <fullName evidence="12">Uncharacterized protein</fullName>
    </submittedName>
</protein>
<evidence type="ECO:0000256" key="3">
    <source>
        <dbReference type="ARBA" id="ARBA00022692"/>
    </source>
</evidence>
<comment type="subcellular location">
    <subcellularLocation>
        <location evidence="1">Membrane</location>
        <topology evidence="1">Multi-pass membrane protein</topology>
    </subcellularLocation>
</comment>
<dbReference type="Pfam" id="PF08016">
    <property type="entry name" value="PKD_channel"/>
    <property type="match status" value="1"/>
</dbReference>
<feature type="transmembrane region" description="Helical" evidence="9">
    <location>
        <begin position="490"/>
        <end position="510"/>
    </location>
</feature>
<feature type="domain" description="Polycystin cation channel PKD1/PKD2" evidence="10">
    <location>
        <begin position="364"/>
        <end position="577"/>
    </location>
</feature>
<evidence type="ECO:0000259" key="11">
    <source>
        <dbReference type="Pfam" id="PF20519"/>
    </source>
</evidence>
<feature type="transmembrane region" description="Helical" evidence="9">
    <location>
        <begin position="441"/>
        <end position="460"/>
    </location>
</feature>
<feature type="compositionally biased region" description="Basic and acidic residues" evidence="8">
    <location>
        <begin position="1069"/>
        <end position="1082"/>
    </location>
</feature>
<accession>A0A0G4GE61</accession>
<dbReference type="Pfam" id="PF20519">
    <property type="entry name" value="Polycystin_dom"/>
    <property type="match status" value="1"/>
</dbReference>
<dbReference type="InterPro" id="IPR046791">
    <property type="entry name" value="Polycystin_dom"/>
</dbReference>
<keyword evidence="4 9" id="KW-1133">Transmembrane helix</keyword>
<feature type="compositionally biased region" description="Polar residues" evidence="8">
    <location>
        <begin position="996"/>
        <end position="1007"/>
    </location>
</feature>
<feature type="compositionally biased region" description="Low complexity" evidence="8">
    <location>
        <begin position="1083"/>
        <end position="1092"/>
    </location>
</feature>
<evidence type="ECO:0000256" key="6">
    <source>
        <dbReference type="ARBA" id="ARBA00023180"/>
    </source>
</evidence>
<feature type="region of interest" description="Disordered" evidence="8">
    <location>
        <begin position="956"/>
        <end position="1219"/>
    </location>
</feature>
<feature type="compositionally biased region" description="Low complexity" evidence="8">
    <location>
        <begin position="672"/>
        <end position="687"/>
    </location>
</feature>
<feature type="transmembrane region" description="Helical" evidence="9">
    <location>
        <begin position="363"/>
        <end position="386"/>
    </location>
</feature>